<sequence>MSTQTIEQLFTKYSEGTCTSQEAAEVESLYDYMVKNESLEEALGKLESNYSYLLDKEPVYKVYIRKTVAAAAIIATAGVGLLFFLKQQDRKNELAINTHISRLVDSGKAILKLPNGKIIELNNAADGLLYGFKDGTITKRDGNFLTLSNNGAAGTLSGEHELFTPKGGEYHLTLPDGSTVQANAATHLRFDPSERDVEVNGEAFLVVHKNSGKPFIVTLRNEKVRVLGTRFNVSNYENEQVKTTVTEGLVQVETNLGNDVHKLKVSASEQVVFDQKNVKKYSRIDTLAAVGWKQGLFAFSQTPIKDALRQLSRWYNVAVDDSGIPDELRVVAQFRKTEPLPNALKMLNASANLKLEFDGKQIVAK</sequence>
<accession>A0A1G7MG27</accession>
<feature type="transmembrane region" description="Helical" evidence="1">
    <location>
        <begin position="63"/>
        <end position="85"/>
    </location>
</feature>
<keyword evidence="1" id="KW-1133">Transmembrane helix</keyword>
<dbReference type="Proteomes" id="UP000199045">
    <property type="component" value="Unassembled WGS sequence"/>
</dbReference>
<dbReference type="Pfam" id="PF16344">
    <property type="entry name" value="FecR_C"/>
    <property type="match status" value="1"/>
</dbReference>
<feature type="domain" description="FecR protein" evidence="2">
    <location>
        <begin position="162"/>
        <end position="251"/>
    </location>
</feature>
<keyword evidence="1" id="KW-0812">Transmembrane</keyword>
<reference evidence="4 5" key="1">
    <citation type="submission" date="2016-10" db="EMBL/GenBank/DDBJ databases">
        <authorList>
            <person name="de Groot N.N."/>
        </authorList>
    </citation>
    <scope>NUCLEOTIDE SEQUENCE [LARGE SCALE GENOMIC DNA]</scope>
    <source>
        <strain evidence="4 5">DSM 527</strain>
    </source>
</reference>
<dbReference type="Gene3D" id="3.55.50.30">
    <property type="match status" value="1"/>
</dbReference>
<evidence type="ECO:0000313" key="5">
    <source>
        <dbReference type="Proteomes" id="UP000199045"/>
    </source>
</evidence>
<evidence type="ECO:0000313" key="4">
    <source>
        <dbReference type="EMBL" id="SDF60596.1"/>
    </source>
</evidence>
<dbReference type="OrthoDB" id="1097347at2"/>
<dbReference type="GO" id="GO:0016989">
    <property type="term" value="F:sigma factor antagonist activity"/>
    <property type="evidence" value="ECO:0007669"/>
    <property type="project" value="TreeGrafter"/>
</dbReference>
<dbReference type="EMBL" id="FNBN01000002">
    <property type="protein sequence ID" value="SDF60596.1"/>
    <property type="molecule type" value="Genomic_DNA"/>
</dbReference>
<dbReference type="STRING" id="104663.SAMN04488121_102409"/>
<evidence type="ECO:0000259" key="2">
    <source>
        <dbReference type="Pfam" id="PF04773"/>
    </source>
</evidence>
<protein>
    <submittedName>
        <fullName evidence="4">FecR protein</fullName>
    </submittedName>
</protein>
<dbReference type="InterPro" id="IPR006860">
    <property type="entry name" value="FecR"/>
</dbReference>
<evidence type="ECO:0000259" key="3">
    <source>
        <dbReference type="Pfam" id="PF16344"/>
    </source>
</evidence>
<dbReference type="PIRSF" id="PIRSF018266">
    <property type="entry name" value="FecR"/>
    <property type="match status" value="1"/>
</dbReference>
<feature type="domain" description="Protein FecR C-terminal" evidence="3">
    <location>
        <begin position="297"/>
        <end position="363"/>
    </location>
</feature>
<dbReference type="InterPro" id="IPR012373">
    <property type="entry name" value="Ferrdict_sens_TM"/>
</dbReference>
<organism evidence="4 5">
    <name type="scientific">Chitinophaga filiformis</name>
    <name type="common">Myxococcus filiformis</name>
    <name type="synonym">Flexibacter filiformis</name>
    <dbReference type="NCBI Taxonomy" id="104663"/>
    <lineage>
        <taxon>Bacteria</taxon>
        <taxon>Pseudomonadati</taxon>
        <taxon>Bacteroidota</taxon>
        <taxon>Chitinophagia</taxon>
        <taxon>Chitinophagales</taxon>
        <taxon>Chitinophagaceae</taxon>
        <taxon>Chitinophaga</taxon>
    </lineage>
</organism>
<dbReference type="PANTHER" id="PTHR30273">
    <property type="entry name" value="PERIPLASMIC SIGNAL SENSOR AND SIGMA FACTOR ACTIVATOR FECR-RELATED"/>
    <property type="match status" value="1"/>
</dbReference>
<dbReference type="AlphaFoldDB" id="A0A1G7MG27"/>
<keyword evidence="1" id="KW-0472">Membrane</keyword>
<proteinExistence type="predicted"/>
<dbReference type="RefSeq" id="WP_089830747.1">
    <property type="nucleotide sequence ID" value="NZ_FNBN01000002.1"/>
</dbReference>
<evidence type="ECO:0000256" key="1">
    <source>
        <dbReference type="SAM" id="Phobius"/>
    </source>
</evidence>
<dbReference type="Gene3D" id="2.60.120.1440">
    <property type="match status" value="1"/>
</dbReference>
<dbReference type="Pfam" id="PF04773">
    <property type="entry name" value="FecR"/>
    <property type="match status" value="1"/>
</dbReference>
<dbReference type="PANTHER" id="PTHR30273:SF2">
    <property type="entry name" value="PROTEIN FECR"/>
    <property type="match status" value="1"/>
</dbReference>
<gene>
    <name evidence="4" type="ORF">SAMN04488121_102409</name>
</gene>
<name>A0A1G7MG27_CHIFI</name>
<dbReference type="InterPro" id="IPR032508">
    <property type="entry name" value="FecR_C"/>
</dbReference>